<evidence type="ECO:0000256" key="1">
    <source>
        <dbReference type="SAM" id="MobiDB-lite"/>
    </source>
</evidence>
<evidence type="ECO:0000313" key="3">
    <source>
        <dbReference type="Proteomes" id="UP000525078"/>
    </source>
</evidence>
<dbReference type="Proteomes" id="UP000525078">
    <property type="component" value="Unassembled WGS sequence"/>
</dbReference>
<feature type="compositionally biased region" description="Basic residues" evidence="1">
    <location>
        <begin position="46"/>
        <end position="68"/>
    </location>
</feature>
<feature type="region of interest" description="Disordered" evidence="1">
    <location>
        <begin position="151"/>
        <end position="211"/>
    </location>
</feature>
<feature type="region of interest" description="Disordered" evidence="1">
    <location>
        <begin position="28"/>
        <end position="114"/>
    </location>
</feature>
<reference evidence="2 3" key="1">
    <citation type="journal article" date="2020" name="bioRxiv">
        <title>Sequence and annotation of 42 cannabis genomes reveals extensive copy number variation in cannabinoid synthesis and pathogen resistance genes.</title>
        <authorList>
            <person name="Mckernan K.J."/>
            <person name="Helbert Y."/>
            <person name="Kane L.T."/>
            <person name="Ebling H."/>
            <person name="Zhang L."/>
            <person name="Liu B."/>
            <person name="Eaton Z."/>
            <person name="Mclaughlin S."/>
            <person name="Kingan S."/>
            <person name="Baybayan P."/>
            <person name="Concepcion G."/>
            <person name="Jordan M."/>
            <person name="Riva A."/>
            <person name="Barbazuk W."/>
            <person name="Harkins T."/>
        </authorList>
    </citation>
    <scope>NUCLEOTIDE SEQUENCE [LARGE SCALE GENOMIC DNA]</scope>
    <source>
        <strain evidence="3">cv. Jamaican Lion 4</strain>
        <tissue evidence="2">Leaf</tissue>
    </source>
</reference>
<gene>
    <name evidence="2" type="ORF">F8388_025329</name>
</gene>
<dbReference type="GO" id="GO:0003729">
    <property type="term" value="F:mRNA binding"/>
    <property type="evidence" value="ECO:0007669"/>
    <property type="project" value="TreeGrafter"/>
</dbReference>
<protein>
    <submittedName>
        <fullName evidence="2">Uncharacterized protein</fullName>
    </submittedName>
</protein>
<dbReference type="AlphaFoldDB" id="A0A7J6FSH8"/>
<accession>A0A7J6FSH8</accession>
<proteinExistence type="predicted"/>
<sequence>MKKYLQSNEREEGSWWCDNGVMEAVVSSPSLSAGNKGCKPGVIALHPHRRRPGNNPHRHRHLPPHHQQSKKEKGGGSPGSESVTGTVAAIVTKPKGSNPFGKARPREEVLAEKGQDWKKIDDQLESLKIKEVNEKPEGGSSLLFKSMSHSNDRDFLRKTQKVTTGKNSEPTVKTFDKNATSPKVAVGNSVPDVSQGGESDNLLHRDENVNY</sequence>
<comment type="caution">
    <text evidence="2">The sequence shown here is derived from an EMBL/GenBank/DDBJ whole genome shotgun (WGS) entry which is preliminary data.</text>
</comment>
<organism evidence="2 3">
    <name type="scientific">Cannabis sativa</name>
    <name type="common">Hemp</name>
    <name type="synonym">Marijuana</name>
    <dbReference type="NCBI Taxonomy" id="3483"/>
    <lineage>
        <taxon>Eukaryota</taxon>
        <taxon>Viridiplantae</taxon>
        <taxon>Streptophyta</taxon>
        <taxon>Embryophyta</taxon>
        <taxon>Tracheophyta</taxon>
        <taxon>Spermatophyta</taxon>
        <taxon>Magnoliopsida</taxon>
        <taxon>eudicotyledons</taxon>
        <taxon>Gunneridae</taxon>
        <taxon>Pentapetalae</taxon>
        <taxon>rosids</taxon>
        <taxon>fabids</taxon>
        <taxon>Rosales</taxon>
        <taxon>Cannabaceae</taxon>
        <taxon>Cannabis</taxon>
    </lineage>
</organism>
<dbReference type="PANTHER" id="PTHR32091">
    <property type="entry name" value="EUKARYOTIC TRANSLATION INITIATION FACTOR 4B"/>
    <property type="match status" value="1"/>
</dbReference>
<feature type="compositionally biased region" description="Polar residues" evidence="1">
    <location>
        <begin position="161"/>
        <end position="181"/>
    </location>
</feature>
<dbReference type="Pfam" id="PF06273">
    <property type="entry name" value="eIF-4B"/>
    <property type="match status" value="1"/>
</dbReference>
<feature type="compositionally biased region" description="Basic and acidic residues" evidence="1">
    <location>
        <begin position="201"/>
        <end position="211"/>
    </location>
</feature>
<dbReference type="InterPro" id="IPR010433">
    <property type="entry name" value="EIF-4B_pln"/>
</dbReference>
<dbReference type="GO" id="GO:0003743">
    <property type="term" value="F:translation initiation factor activity"/>
    <property type="evidence" value="ECO:0007669"/>
    <property type="project" value="InterPro"/>
</dbReference>
<name>A0A7J6FSH8_CANSA</name>
<evidence type="ECO:0000313" key="2">
    <source>
        <dbReference type="EMBL" id="KAF4373635.1"/>
    </source>
</evidence>
<dbReference type="PANTHER" id="PTHR32091:SF17">
    <property type="entry name" value="EUKARYOTIC TRANSLATION INITIATION FACTOR 4B3"/>
    <property type="match status" value="1"/>
</dbReference>
<feature type="compositionally biased region" description="Basic and acidic residues" evidence="1">
    <location>
        <begin position="104"/>
        <end position="114"/>
    </location>
</feature>
<dbReference type="EMBL" id="JAATIP010000099">
    <property type="protein sequence ID" value="KAF4373635.1"/>
    <property type="molecule type" value="Genomic_DNA"/>
</dbReference>